<dbReference type="GO" id="GO:1990254">
    <property type="term" value="F:keratin filament binding"/>
    <property type="evidence" value="ECO:0007669"/>
    <property type="project" value="TreeGrafter"/>
</dbReference>
<comment type="subcellular location">
    <subcellularLocation>
        <location evidence="1">Cytoplasm</location>
    </subcellularLocation>
</comment>
<dbReference type="GO" id="GO:0005737">
    <property type="term" value="C:cytoplasm"/>
    <property type="evidence" value="ECO:0007669"/>
    <property type="project" value="UniProtKB-SubCell"/>
</dbReference>
<dbReference type="Proteomes" id="UP000515150">
    <property type="component" value="Chromosome 15"/>
</dbReference>
<feature type="compositionally biased region" description="Basic and acidic residues" evidence="4">
    <location>
        <begin position="611"/>
        <end position="621"/>
    </location>
</feature>
<dbReference type="GO" id="GO:0044380">
    <property type="term" value="P:protein localization to cytoskeleton"/>
    <property type="evidence" value="ECO:0007669"/>
    <property type="project" value="TreeGrafter"/>
</dbReference>
<feature type="region of interest" description="Disordered" evidence="4">
    <location>
        <begin position="841"/>
        <end position="930"/>
    </location>
</feature>
<feature type="compositionally biased region" description="Low complexity" evidence="4">
    <location>
        <begin position="1090"/>
        <end position="1101"/>
    </location>
</feature>
<dbReference type="Gene3D" id="3.30.870.10">
    <property type="entry name" value="Endonuclease Chain A"/>
    <property type="match status" value="1"/>
</dbReference>
<keyword evidence="6" id="KW-1185">Reference proteome</keyword>
<dbReference type="GO" id="GO:0019901">
    <property type="term" value="F:protein kinase binding"/>
    <property type="evidence" value="ECO:0007669"/>
    <property type="project" value="TreeGrafter"/>
</dbReference>
<feature type="compositionally biased region" description="Polar residues" evidence="4">
    <location>
        <begin position="1"/>
        <end position="12"/>
    </location>
</feature>
<evidence type="ECO:0000256" key="4">
    <source>
        <dbReference type="SAM" id="MobiDB-lite"/>
    </source>
</evidence>
<feature type="region of interest" description="Disordered" evidence="4">
    <location>
        <begin position="64"/>
        <end position="99"/>
    </location>
</feature>
<dbReference type="GeneID" id="114841869"/>
<evidence type="ECO:0000256" key="1">
    <source>
        <dbReference type="ARBA" id="ARBA00004496"/>
    </source>
</evidence>
<feature type="region of interest" description="Disordered" evidence="4">
    <location>
        <begin position="961"/>
        <end position="1212"/>
    </location>
</feature>
<feature type="compositionally biased region" description="Polar residues" evidence="4">
    <location>
        <begin position="983"/>
        <end position="995"/>
    </location>
</feature>
<feature type="compositionally biased region" description="Polar residues" evidence="4">
    <location>
        <begin position="1538"/>
        <end position="1551"/>
    </location>
</feature>
<dbReference type="OrthoDB" id="9832446at2759"/>
<feature type="compositionally biased region" description="Polar residues" evidence="4">
    <location>
        <begin position="1155"/>
        <end position="1181"/>
    </location>
</feature>
<dbReference type="CTD" id="565437"/>
<feature type="compositionally biased region" description="Basic and acidic residues" evidence="4">
    <location>
        <begin position="763"/>
        <end position="787"/>
    </location>
</feature>
<gene>
    <name evidence="7 8" type="primary">fam83ha</name>
</gene>
<dbReference type="FunFam" id="3.30.870.10:FF:000004">
    <property type="entry name" value="protein FAM83H isoform X2"/>
    <property type="match status" value="1"/>
</dbReference>
<dbReference type="Pfam" id="PF07894">
    <property type="entry name" value="SACK1"/>
    <property type="match status" value="1"/>
</dbReference>
<feature type="compositionally biased region" description="Low complexity" evidence="4">
    <location>
        <begin position="64"/>
        <end position="75"/>
    </location>
</feature>
<feature type="domain" description="Scaffolding anchor of CK1" evidence="5">
    <location>
        <begin position="13"/>
        <end position="284"/>
    </location>
</feature>
<name>A0A6P7KK26_BETSP</name>
<feature type="region of interest" description="Disordered" evidence="4">
    <location>
        <begin position="1233"/>
        <end position="1616"/>
    </location>
</feature>
<dbReference type="RefSeq" id="XP_028982899.1">
    <property type="nucleotide sequence ID" value="XM_029127066.3"/>
</dbReference>
<feature type="compositionally biased region" description="Polar residues" evidence="4">
    <location>
        <begin position="675"/>
        <end position="698"/>
    </location>
</feature>
<dbReference type="PANTHER" id="PTHR16181">
    <property type="entry name" value="PROTEIN FAM83A-RELATED"/>
    <property type="match status" value="1"/>
</dbReference>
<evidence type="ECO:0000313" key="8">
    <source>
        <dbReference type="RefSeq" id="XP_028982899.1"/>
    </source>
</evidence>
<feature type="compositionally biased region" description="Basic and acidic residues" evidence="4">
    <location>
        <begin position="641"/>
        <end position="671"/>
    </location>
</feature>
<dbReference type="PANTHER" id="PTHR16181:SF16">
    <property type="entry name" value="FAMILY WITH SEQUENCE SIMILARITY 83 MEMBER HA"/>
    <property type="match status" value="1"/>
</dbReference>
<proteinExistence type="inferred from homology"/>
<feature type="compositionally biased region" description="Polar residues" evidence="4">
    <location>
        <begin position="1492"/>
        <end position="1501"/>
    </location>
</feature>
<dbReference type="GO" id="GO:0045095">
    <property type="term" value="C:keratin filament"/>
    <property type="evidence" value="ECO:0007669"/>
    <property type="project" value="TreeGrafter"/>
</dbReference>
<feature type="compositionally biased region" description="Basic and acidic residues" evidence="4">
    <location>
        <begin position="1472"/>
        <end position="1489"/>
    </location>
</feature>
<feature type="region of interest" description="Disordered" evidence="4">
    <location>
        <begin position="548"/>
        <end position="574"/>
    </location>
</feature>
<feature type="compositionally biased region" description="Basic and acidic residues" evidence="4">
    <location>
        <begin position="914"/>
        <end position="924"/>
    </location>
</feature>
<feature type="compositionally biased region" description="Low complexity" evidence="4">
    <location>
        <begin position="1242"/>
        <end position="1261"/>
    </location>
</feature>
<feature type="compositionally biased region" description="Basic and acidic residues" evidence="4">
    <location>
        <begin position="871"/>
        <end position="882"/>
    </location>
</feature>
<dbReference type="GO" id="GO:0007165">
    <property type="term" value="P:signal transduction"/>
    <property type="evidence" value="ECO:0007669"/>
    <property type="project" value="TreeGrafter"/>
</dbReference>
<keyword evidence="3" id="KW-0963">Cytoplasm</keyword>
<dbReference type="SUPFAM" id="SSF56024">
    <property type="entry name" value="Phospholipase D/nuclease"/>
    <property type="match status" value="1"/>
</dbReference>
<feature type="compositionally biased region" description="Polar residues" evidence="4">
    <location>
        <begin position="858"/>
        <end position="870"/>
    </location>
</feature>
<feature type="compositionally biased region" description="Basic and acidic residues" evidence="4">
    <location>
        <begin position="711"/>
        <end position="720"/>
    </location>
</feature>
<feature type="compositionally biased region" description="Low complexity" evidence="4">
    <location>
        <begin position="1061"/>
        <end position="1081"/>
    </location>
</feature>
<feature type="compositionally biased region" description="Polar residues" evidence="4">
    <location>
        <begin position="747"/>
        <end position="756"/>
    </location>
</feature>
<dbReference type="GeneTree" id="ENSGT00940000159342"/>
<evidence type="ECO:0000256" key="2">
    <source>
        <dbReference type="ARBA" id="ARBA00006937"/>
    </source>
</evidence>
<feature type="compositionally biased region" description="Polar residues" evidence="4">
    <location>
        <begin position="1348"/>
        <end position="1364"/>
    </location>
</feature>
<dbReference type="InterPro" id="IPR050944">
    <property type="entry name" value="FAM83"/>
</dbReference>
<sequence length="1636" mass="179520">MARRSQCSSSGENPMDPHYLPPHYREEYRLAVDALVESDLEGYYNFLQTADVVDFLSTSEIRHIQQSLQSPQPSIHPEHPERFLDTGGDGSSDTYWPIHSDQDAPDLDLGWPHQHHFIGPTEVTTLVNPPEPDMPSIKDQARRLVKNAQQVIAVVMDVFTDVDMFADILNAARRNVAVYILLDEQNAHHFVNMMLNCRVDLQNVPFLRVRTVSGITYQCRSGKSFKGQMMNRFLMTDCRAVLSGNYSFMWSYEKLHRSMAHLFLGQLVSTFDEEFRILFAQSKPLIVENVLLAMEEFNLSQQKKQQFPNDRAPLYKDSRRFPDAGHPDEWPRHSYDERMDVDWRMMPPKGASDMYSRFPSQPHMDPLFDQGPPRIPSTENPAFKRYGGGQGRFPYPFQQGVPEPESQRWQVPRGQQLYQGPGAGPEADYSGGEKFWNPDYPCVDTYFEPQEMQPPHNFDHVMNYLSSTRNADFEQSSDKLHPAGDLPFSSSHPRRLSLGQPYTCQTSPTHSNTTDEKQFFPEAIVDRKNPMVKRGLRNWRISSYLSTYDNPEDEDLSATPQAPEPPEEPAQPVQQIAPAPDLSFPKIPNVREFKVHTLPRASQIPGYAKIPLREQPKKLPEESAPVVAERKSTPMPSESSSTHEAEKAEEAEQKEQREPKSSVLRREETFRRQYNPATPRNSRLRSSLIFNSLDQQHSQDAKTAAGQQDEGGEKNEEEQKNTPFVLQVLGQRRPATREWRRFEKSPASDNVASETSKPGDAVSKSDDIDPSKEENVKDLPEKSEAQETVKPPAPQSKPSTAELPKMNAPAQPLESPFTTPMYVDMSDPDVRLMFFKELAAKRKAAKAAEAKKEHDQSVKPSNDTKQSPTVKTKEPGAEETSERVTGAKMAEAGTIKGQAVLTPPADLATGTANKTEEPKLKEASENMTKPLSCDTLVDKNAPEMVAGKTASVGACELIRDISNSSNRSEPGASQSSEARDTSHSNQTEELSQSASLAVFTDVESAQVEPPQEEHPQEPMLSKAVKESSHPDTPSEATAVSDPSLVQGSDESEIPSPDSPSKDSTSLTPSSAEAPSASASAELDAETQRPQSVQSESVSSEQHTGSELACSDPSDVQSSSDPILPTVSPSLPSSSSDFLNIPPESVLSNVPPVECSSPSTSVAVPLSSDNTQEADSTLQQEALKSDEESPRTSAQSECTEVPPGPVCGGASSVTSSELQTVNFKHLESGVCHDTSAAGSEANTSSSQSTITTTTGESETFTLSEKDLITSEDSGEKAGADESPVPGPSEDKADTLPPSLISSVPLPNLPDLPSIQNECIKSTLDQPDPQTEQSTCQAEERKDPDVIPDASQSDTTASPADAQTQAAPPCEPDLTDTDTPPAEAVPCSSPAESAARVLSPGSENTDISVSVEHSSLDTNPPLNQDTMELDETGTQPSKVPTQPDELCQTPDTKPPLSQPAEPPAEDGAVVNQSEIREEETLLPDPGEKGAEETAATNELNKMITQDAIGSKKIKEPAEITSEEAAPVSPQSKQPKTSQSRYHSSTANVLSSSNLRDDTKLLLEQISANSQSRGEATKDAPVTDDEKEDEADKNAKRENARGFKAPGRGQQKSPQDREKVLERIQCMRKERRVYSRFEV</sequence>
<feature type="compositionally biased region" description="Basic and acidic residues" evidence="4">
    <location>
        <begin position="1587"/>
        <end position="1598"/>
    </location>
</feature>
<feature type="region of interest" description="Disordered" evidence="4">
    <location>
        <begin position="312"/>
        <end position="333"/>
    </location>
</feature>
<feature type="compositionally biased region" description="Polar residues" evidence="4">
    <location>
        <begin position="1312"/>
        <end position="1335"/>
    </location>
</feature>
<dbReference type="GO" id="GO:0045104">
    <property type="term" value="P:intermediate filament cytoskeleton organization"/>
    <property type="evidence" value="ECO:0007669"/>
    <property type="project" value="TreeGrafter"/>
</dbReference>
<feature type="compositionally biased region" description="Basic and acidic residues" evidence="4">
    <location>
        <begin position="735"/>
        <end position="746"/>
    </location>
</feature>
<reference evidence="7 8" key="1">
    <citation type="submission" date="2025-04" db="UniProtKB">
        <authorList>
            <consortium name="RefSeq"/>
        </authorList>
    </citation>
    <scope>IDENTIFICATION</scope>
</reference>
<feature type="compositionally biased region" description="Low complexity" evidence="4">
    <location>
        <begin position="1526"/>
        <end position="1537"/>
    </location>
</feature>
<dbReference type="InterPro" id="IPR012461">
    <property type="entry name" value="SACK1"/>
</dbReference>
<feature type="region of interest" description="Disordered" evidence="4">
    <location>
        <begin position="606"/>
        <end position="820"/>
    </location>
</feature>
<evidence type="ECO:0000259" key="5">
    <source>
        <dbReference type="Pfam" id="PF07894"/>
    </source>
</evidence>
<evidence type="ECO:0000313" key="7">
    <source>
        <dbReference type="RefSeq" id="XP_028982898.1"/>
    </source>
</evidence>
<dbReference type="GO" id="GO:0030335">
    <property type="term" value="P:positive regulation of cell migration"/>
    <property type="evidence" value="ECO:0007669"/>
    <property type="project" value="TreeGrafter"/>
</dbReference>
<feature type="compositionally biased region" description="Polar residues" evidence="4">
    <location>
        <begin position="961"/>
        <end position="976"/>
    </location>
</feature>
<organism evidence="6 7">
    <name type="scientific">Betta splendens</name>
    <name type="common">Siamese fighting fish</name>
    <dbReference type="NCBI Taxonomy" id="158456"/>
    <lineage>
        <taxon>Eukaryota</taxon>
        <taxon>Metazoa</taxon>
        <taxon>Chordata</taxon>
        <taxon>Craniata</taxon>
        <taxon>Vertebrata</taxon>
        <taxon>Euteleostomi</taxon>
        <taxon>Actinopterygii</taxon>
        <taxon>Neopterygii</taxon>
        <taxon>Teleostei</taxon>
        <taxon>Neoteleostei</taxon>
        <taxon>Acanthomorphata</taxon>
        <taxon>Anabantaria</taxon>
        <taxon>Anabantiformes</taxon>
        <taxon>Anabantoidei</taxon>
        <taxon>Osphronemidae</taxon>
        <taxon>Betta</taxon>
    </lineage>
</organism>
<feature type="compositionally biased region" description="Pro residues" evidence="4">
    <location>
        <begin position="1450"/>
        <end position="1460"/>
    </location>
</feature>
<feature type="compositionally biased region" description="Basic and acidic residues" evidence="4">
    <location>
        <begin position="1262"/>
        <end position="1278"/>
    </location>
</feature>
<feature type="region of interest" description="Disordered" evidence="4">
    <location>
        <begin position="1"/>
        <end position="20"/>
    </location>
</feature>
<feature type="compositionally biased region" description="Basic and acidic residues" evidence="4">
    <location>
        <begin position="846"/>
        <end position="857"/>
    </location>
</feature>
<dbReference type="RefSeq" id="XP_028982898.1">
    <property type="nucleotide sequence ID" value="XM_029127065.3"/>
</dbReference>
<comment type="similarity">
    <text evidence="2">Belongs to the FAM83 family.</text>
</comment>
<protein>
    <submittedName>
        <fullName evidence="7 8">Protein FAM83H</fullName>
    </submittedName>
</protein>
<accession>A0A6P7KK26</accession>
<feature type="compositionally biased region" description="Polar residues" evidence="4">
    <location>
        <begin position="1399"/>
        <end position="1438"/>
    </location>
</feature>
<feature type="compositionally biased region" description="Low complexity" evidence="4">
    <location>
        <begin position="1110"/>
        <end position="1135"/>
    </location>
</feature>
<feature type="compositionally biased region" description="Low complexity" evidence="4">
    <location>
        <begin position="1294"/>
        <end position="1304"/>
    </location>
</feature>
<feature type="compositionally biased region" description="Basic and acidic residues" evidence="4">
    <location>
        <begin position="313"/>
        <end position="333"/>
    </location>
</feature>
<dbReference type="KEGG" id="bspl:114841869"/>
<feature type="region of interest" description="Disordered" evidence="4">
    <location>
        <begin position="474"/>
        <end position="499"/>
    </location>
</feature>
<evidence type="ECO:0000256" key="3">
    <source>
        <dbReference type="ARBA" id="ARBA00022490"/>
    </source>
</evidence>
<evidence type="ECO:0000313" key="6">
    <source>
        <dbReference type="Proteomes" id="UP000515150"/>
    </source>
</evidence>